<feature type="signal peptide" evidence="1">
    <location>
        <begin position="1"/>
        <end position="18"/>
    </location>
</feature>
<accession>A0A5B2TPK9</accession>
<dbReference type="EMBL" id="VUOE01000003">
    <property type="protein sequence ID" value="KAA2215768.1"/>
    <property type="molecule type" value="Genomic_DNA"/>
</dbReference>
<dbReference type="Proteomes" id="UP000323188">
    <property type="component" value="Unassembled WGS sequence"/>
</dbReference>
<sequence length="71" mass="7741">MFFLSMFILLMVSGNVVAQQVELEVMPYPKNVLMGKGGFRINSKLVVSVACDGTDGIALSAANRFMEGLRK</sequence>
<feature type="chain" id="PRO_5022756514" evidence="1">
    <location>
        <begin position="19"/>
        <end position="71"/>
    </location>
</feature>
<gene>
    <name evidence="2" type="ORF">F0361_16365</name>
</gene>
<comment type="caution">
    <text evidence="2">The sequence shown here is derived from an EMBL/GenBank/DDBJ whole genome shotgun (WGS) entry which is preliminary data.</text>
</comment>
<proteinExistence type="predicted"/>
<name>A0A5B2TPK9_9FLAO</name>
<dbReference type="AlphaFoldDB" id="A0A5B2TPK9"/>
<dbReference type="RefSeq" id="WP_154920407.1">
    <property type="nucleotide sequence ID" value="NZ_VUOE01000003.1"/>
</dbReference>
<organism evidence="2 3">
    <name type="scientific">Maribacter flavus</name>
    <dbReference type="NCBI Taxonomy" id="1658664"/>
    <lineage>
        <taxon>Bacteria</taxon>
        <taxon>Pseudomonadati</taxon>
        <taxon>Bacteroidota</taxon>
        <taxon>Flavobacteriia</taxon>
        <taxon>Flavobacteriales</taxon>
        <taxon>Flavobacteriaceae</taxon>
        <taxon>Maribacter</taxon>
    </lineage>
</organism>
<evidence type="ECO:0000313" key="2">
    <source>
        <dbReference type="EMBL" id="KAA2215768.1"/>
    </source>
</evidence>
<evidence type="ECO:0000256" key="1">
    <source>
        <dbReference type="SAM" id="SignalP"/>
    </source>
</evidence>
<protein>
    <submittedName>
        <fullName evidence="2">Uncharacterized protein</fullName>
    </submittedName>
</protein>
<reference evidence="2 3" key="1">
    <citation type="submission" date="2019-09" db="EMBL/GenBank/DDBJ databases">
        <authorList>
            <person name="Khan S.A."/>
            <person name="Jeon C.O."/>
            <person name="Chun B.H."/>
            <person name="Jeong S.E."/>
        </authorList>
    </citation>
    <scope>NUCLEOTIDE SEQUENCE [LARGE SCALE GENOMIC DNA]</scope>
    <source>
        <strain evidence="2 3">KCTC 42508</strain>
    </source>
</reference>
<evidence type="ECO:0000313" key="3">
    <source>
        <dbReference type="Proteomes" id="UP000323188"/>
    </source>
</evidence>
<keyword evidence="1" id="KW-0732">Signal</keyword>